<sequence length="196" mass="22288">MFSRQSFQVPLLYTLLVSADSLFQLGYIPLTIKTPYLQVWLASNKGTSPVQAWPNFFTTDRTLGWYGMIRVDNQTYDWMGLTTYNFTAPTTTVMSEISPTKSVFRLQAGPIQFNVTFFTPIEVFLPLTCLYSVSAPYLNLQPTDYVRQSIPFSYMYLDGFARRRLSAPQCPSLPEYASLLSLVTRQVFAAMDITAT</sequence>
<dbReference type="InterPro" id="IPR052743">
    <property type="entry name" value="Glutaminase_GtaA"/>
</dbReference>
<dbReference type="PANTHER" id="PTHR31987:SF1">
    <property type="entry name" value="GLUTAMINASE A"/>
    <property type="match status" value="1"/>
</dbReference>
<comment type="caution">
    <text evidence="2">The sequence shown here is derived from an EMBL/GenBank/DDBJ whole genome shotgun (WGS) entry which is preliminary data.</text>
</comment>
<dbReference type="EMBL" id="MU151325">
    <property type="protein sequence ID" value="KAF9445100.1"/>
    <property type="molecule type" value="Genomic_DNA"/>
</dbReference>
<feature type="signal peptide" evidence="1">
    <location>
        <begin position="1"/>
        <end position="19"/>
    </location>
</feature>
<gene>
    <name evidence="2" type="ORF">P691DRAFT_291867</name>
</gene>
<protein>
    <submittedName>
        <fullName evidence="2">Uncharacterized protein</fullName>
    </submittedName>
</protein>
<dbReference type="PANTHER" id="PTHR31987">
    <property type="entry name" value="GLUTAMINASE A-RELATED"/>
    <property type="match status" value="1"/>
</dbReference>
<evidence type="ECO:0000313" key="2">
    <source>
        <dbReference type="EMBL" id="KAF9445100.1"/>
    </source>
</evidence>
<reference evidence="2" key="1">
    <citation type="submission" date="2020-11" db="EMBL/GenBank/DDBJ databases">
        <authorList>
            <consortium name="DOE Joint Genome Institute"/>
            <person name="Ahrendt S."/>
            <person name="Riley R."/>
            <person name="Andreopoulos W."/>
            <person name="Labutti K."/>
            <person name="Pangilinan J."/>
            <person name="Ruiz-Duenas F.J."/>
            <person name="Barrasa J.M."/>
            <person name="Sanchez-Garcia M."/>
            <person name="Camarero S."/>
            <person name="Miyauchi S."/>
            <person name="Serrano A."/>
            <person name="Linde D."/>
            <person name="Babiker R."/>
            <person name="Drula E."/>
            <person name="Ayuso-Fernandez I."/>
            <person name="Pacheco R."/>
            <person name="Padilla G."/>
            <person name="Ferreira P."/>
            <person name="Barriuso J."/>
            <person name="Kellner H."/>
            <person name="Castanera R."/>
            <person name="Alfaro M."/>
            <person name="Ramirez L."/>
            <person name="Pisabarro A.G."/>
            <person name="Kuo A."/>
            <person name="Tritt A."/>
            <person name="Lipzen A."/>
            <person name="He G."/>
            <person name="Yan M."/>
            <person name="Ng V."/>
            <person name="Cullen D."/>
            <person name="Martin F."/>
            <person name="Rosso M.-N."/>
            <person name="Henrissat B."/>
            <person name="Hibbett D."/>
            <person name="Martinez A.T."/>
            <person name="Grigoriev I.V."/>
        </authorList>
    </citation>
    <scope>NUCLEOTIDE SEQUENCE</scope>
    <source>
        <strain evidence="2">MF-IS2</strain>
    </source>
</reference>
<name>A0A9P5X8K4_9AGAR</name>
<organism evidence="2 3">
    <name type="scientific">Macrolepiota fuliginosa MF-IS2</name>
    <dbReference type="NCBI Taxonomy" id="1400762"/>
    <lineage>
        <taxon>Eukaryota</taxon>
        <taxon>Fungi</taxon>
        <taxon>Dikarya</taxon>
        <taxon>Basidiomycota</taxon>
        <taxon>Agaricomycotina</taxon>
        <taxon>Agaricomycetes</taxon>
        <taxon>Agaricomycetidae</taxon>
        <taxon>Agaricales</taxon>
        <taxon>Agaricineae</taxon>
        <taxon>Agaricaceae</taxon>
        <taxon>Macrolepiota</taxon>
    </lineage>
</organism>
<dbReference type="AlphaFoldDB" id="A0A9P5X8K4"/>
<evidence type="ECO:0000256" key="1">
    <source>
        <dbReference type="SAM" id="SignalP"/>
    </source>
</evidence>
<dbReference type="Proteomes" id="UP000807342">
    <property type="component" value="Unassembled WGS sequence"/>
</dbReference>
<feature type="chain" id="PRO_5040347030" evidence="1">
    <location>
        <begin position="20"/>
        <end position="196"/>
    </location>
</feature>
<keyword evidence="3" id="KW-1185">Reference proteome</keyword>
<evidence type="ECO:0000313" key="3">
    <source>
        <dbReference type="Proteomes" id="UP000807342"/>
    </source>
</evidence>
<keyword evidence="1" id="KW-0732">Signal</keyword>
<dbReference type="OrthoDB" id="3918848at2759"/>
<proteinExistence type="predicted"/>
<accession>A0A9P5X8K4</accession>